<feature type="region of interest" description="Disordered" evidence="4">
    <location>
        <begin position="54"/>
        <end position="217"/>
    </location>
</feature>
<dbReference type="PANTHER" id="PTHR38340">
    <property type="entry name" value="S-LAYER PROTEIN"/>
    <property type="match status" value="1"/>
</dbReference>
<dbReference type="Proteomes" id="UP000344571">
    <property type="component" value="Chromosome"/>
</dbReference>
<dbReference type="InterPro" id="IPR050557">
    <property type="entry name" value="RTX_toxin/Mannuronan_C5-epim"/>
</dbReference>
<feature type="domain" description="Cadherin-like" evidence="5">
    <location>
        <begin position="213"/>
        <end position="302"/>
    </location>
</feature>
<evidence type="ECO:0000256" key="1">
    <source>
        <dbReference type="ARBA" id="ARBA00004613"/>
    </source>
</evidence>
<dbReference type="PROSITE" id="PS00330">
    <property type="entry name" value="HEMOLYSIN_CALCIUM"/>
    <property type="match status" value="3"/>
</dbReference>
<evidence type="ECO:0000313" key="7">
    <source>
        <dbReference type="EMBL" id="QFY57350.1"/>
    </source>
</evidence>
<feature type="compositionally biased region" description="Polar residues" evidence="4">
    <location>
        <begin position="1"/>
        <end position="21"/>
    </location>
</feature>
<keyword evidence="9" id="KW-1185">Reference proteome</keyword>
<dbReference type="AlphaFoldDB" id="A0AA91Z4E8"/>
<evidence type="ECO:0000259" key="5">
    <source>
        <dbReference type="Pfam" id="PF17892"/>
    </source>
</evidence>
<organism evidence="6 8">
    <name type="scientific">Halopseudomonas pelagia</name>
    <dbReference type="NCBI Taxonomy" id="553151"/>
    <lineage>
        <taxon>Bacteria</taxon>
        <taxon>Pseudomonadati</taxon>
        <taxon>Pseudomonadota</taxon>
        <taxon>Gammaproteobacteria</taxon>
        <taxon>Pseudomonadales</taxon>
        <taxon>Pseudomonadaceae</taxon>
        <taxon>Halopseudomonas</taxon>
    </lineage>
</organism>
<dbReference type="InterPro" id="IPR011049">
    <property type="entry name" value="Serralysin-like_metalloprot_C"/>
</dbReference>
<dbReference type="EMBL" id="NWMT01000244">
    <property type="protein sequence ID" value="PCC97802.1"/>
    <property type="molecule type" value="Genomic_DNA"/>
</dbReference>
<name>A0AA91Z4E8_9GAMM</name>
<feature type="compositionally biased region" description="Low complexity" evidence="4">
    <location>
        <begin position="174"/>
        <end position="183"/>
    </location>
</feature>
<dbReference type="EMBL" id="CP033116">
    <property type="protein sequence ID" value="QFY57350.1"/>
    <property type="molecule type" value="Genomic_DNA"/>
</dbReference>
<reference evidence="7 9" key="2">
    <citation type="submission" date="2018-10" db="EMBL/GenBank/DDBJ databases">
        <title>Complete genome sequence of Pseudomonas pelagia strain Kongs-67.</title>
        <authorList>
            <person name="Sinha R.K."/>
            <person name="Krishnan K."/>
        </authorList>
    </citation>
    <scope>NUCLEOTIDE SEQUENCE [LARGE SCALE GENOMIC DNA]</scope>
    <source>
        <strain evidence="7 9">Kongs-67</strain>
    </source>
</reference>
<dbReference type="Proteomes" id="UP000243750">
    <property type="component" value="Unassembled WGS sequence"/>
</dbReference>
<dbReference type="InterPro" id="IPR001343">
    <property type="entry name" value="Hemolysn_Ca-bd"/>
</dbReference>
<dbReference type="InterPro" id="IPR018511">
    <property type="entry name" value="Hemolysin-typ_Ca-bd_CS"/>
</dbReference>
<comment type="subcellular location">
    <subcellularLocation>
        <location evidence="1">Secreted</location>
    </subcellularLocation>
</comment>
<dbReference type="InterPro" id="IPR041690">
    <property type="entry name" value="Cadherin_5"/>
</dbReference>
<dbReference type="Pfam" id="PF17892">
    <property type="entry name" value="Cadherin_5"/>
    <property type="match status" value="1"/>
</dbReference>
<evidence type="ECO:0000313" key="6">
    <source>
        <dbReference type="EMBL" id="PCC97802.1"/>
    </source>
</evidence>
<evidence type="ECO:0000256" key="3">
    <source>
        <dbReference type="ARBA" id="ARBA00022837"/>
    </source>
</evidence>
<evidence type="ECO:0000313" key="9">
    <source>
        <dbReference type="Proteomes" id="UP000344571"/>
    </source>
</evidence>
<keyword evidence="2" id="KW-0964">Secreted</keyword>
<dbReference type="PANTHER" id="PTHR38340:SF1">
    <property type="entry name" value="S-LAYER PROTEIN"/>
    <property type="match status" value="1"/>
</dbReference>
<dbReference type="Pfam" id="PF00353">
    <property type="entry name" value="HemolysinCabind"/>
    <property type="match status" value="4"/>
</dbReference>
<accession>A0AA91Z4E8</accession>
<evidence type="ECO:0000313" key="8">
    <source>
        <dbReference type="Proteomes" id="UP000243750"/>
    </source>
</evidence>
<dbReference type="GO" id="GO:0005509">
    <property type="term" value="F:calcium ion binding"/>
    <property type="evidence" value="ECO:0007669"/>
    <property type="project" value="InterPro"/>
</dbReference>
<proteinExistence type="predicted"/>
<feature type="compositionally biased region" description="Polar residues" evidence="4">
    <location>
        <begin position="95"/>
        <end position="114"/>
    </location>
</feature>
<evidence type="ECO:0000256" key="2">
    <source>
        <dbReference type="ARBA" id="ARBA00022525"/>
    </source>
</evidence>
<protein>
    <submittedName>
        <fullName evidence="7">Calcium-binding protein</fullName>
    </submittedName>
    <submittedName>
        <fullName evidence="6">Hemolysin-type calcium-binding region</fullName>
    </submittedName>
</protein>
<dbReference type="Gene3D" id="2.150.10.10">
    <property type="entry name" value="Serralysin-like metalloprotease, C-terminal"/>
    <property type="match status" value="4"/>
</dbReference>
<feature type="region of interest" description="Disordered" evidence="4">
    <location>
        <begin position="1"/>
        <end position="30"/>
    </location>
</feature>
<reference evidence="6 8" key="1">
    <citation type="submission" date="2017-09" db="EMBL/GenBank/DDBJ databases">
        <title>Bacterial and phytoplankton interrelationship in Kongsfjorden, an Arctic fjord.</title>
        <authorList>
            <person name="Sinha R."/>
            <person name="Krishnan K."/>
        </authorList>
    </citation>
    <scope>NUCLEOTIDE SEQUENCE [LARGE SCALE GENOMIC DNA]</scope>
    <source>
        <strain evidence="6 8">58</strain>
    </source>
</reference>
<evidence type="ECO:0000256" key="4">
    <source>
        <dbReference type="SAM" id="MobiDB-lite"/>
    </source>
</evidence>
<dbReference type="PRINTS" id="PR00313">
    <property type="entry name" value="CABNDNGRPT"/>
</dbReference>
<sequence length="672" mass="69504">MINVKGTKNASPETDTSQRYVQKSGDETSRTPHAISALLMGVTAYLTSIFAWGPERAPRPTPEEPIAAAVAPPSPEDMAEGMASSRKSHDLTDSEPPSSGTSSVDDAPRSTSLSYPGDSEGVLLAGRPTSGNSNAEIPDRGGRPADTSLANDDPALGGGGSSGAGSPPVDDLPADGADPTDGGDPTDDGESLDGDPLNPDIDDTDCVDRSDQNRAPRVSGPVYLLDVAPCTALLIALDDLLGKAYDPDGDVLWVENLVVSSGTLTEVDGGWVFQSDMGQLGPVTLTYQISDGELTTDAVARFSVVEQPVIVGTAANDTLLGSLCADEIDGADGDDNIDGRAGDDVLAGGAGDDHIVAGDGDDVVFGGDGNDIIFGGAGNDHLFGGDGDDRLFGDDGDDVIFGNAGEDRLSGGDGNDLLFGGDGADFLYGDAGDDTLAGGEGDDRLYGGAGQDVIDGGDGNDVIMDGAGRDQVFGGMGSDRVVAALDADDDVYDGGADSDTLDYSSAWEGIVVDLVNGVASGVEIGRDAITGFEKVLGGRGDDLFILGSEPVALTGGAGDDVFAFDIIGGDRPNAVSHVILDFGVGDRIRMSEYDIFSKADDDADDRFERIYQSNGDHDLPIRYRHDRDEGLDWTVIETDFEADEAWAAAITLQGTHTLLWSTERDDGLEWLS</sequence>
<dbReference type="GO" id="GO:0005576">
    <property type="term" value="C:extracellular region"/>
    <property type="evidence" value="ECO:0007669"/>
    <property type="project" value="UniProtKB-SubCell"/>
</dbReference>
<gene>
    <name evidence="6" type="ORF">CO192_19080</name>
    <name evidence="7" type="ORF">EAO82_13825</name>
</gene>
<dbReference type="SUPFAM" id="SSF51120">
    <property type="entry name" value="beta-Roll"/>
    <property type="match status" value="3"/>
</dbReference>
<keyword evidence="3" id="KW-0106">Calcium</keyword>
<feature type="compositionally biased region" description="Acidic residues" evidence="4">
    <location>
        <begin position="184"/>
        <end position="193"/>
    </location>
</feature>